<gene>
    <name evidence="2" type="ORF">RN001_005924</name>
</gene>
<comment type="caution">
    <text evidence="2">The sequence shown here is derived from an EMBL/GenBank/DDBJ whole genome shotgun (WGS) entry which is preliminary data.</text>
</comment>
<proteinExistence type="predicted"/>
<organism evidence="2 3">
    <name type="scientific">Aquatica leii</name>
    <dbReference type="NCBI Taxonomy" id="1421715"/>
    <lineage>
        <taxon>Eukaryota</taxon>
        <taxon>Metazoa</taxon>
        <taxon>Ecdysozoa</taxon>
        <taxon>Arthropoda</taxon>
        <taxon>Hexapoda</taxon>
        <taxon>Insecta</taxon>
        <taxon>Pterygota</taxon>
        <taxon>Neoptera</taxon>
        <taxon>Endopterygota</taxon>
        <taxon>Coleoptera</taxon>
        <taxon>Polyphaga</taxon>
        <taxon>Elateriformia</taxon>
        <taxon>Elateroidea</taxon>
        <taxon>Lampyridae</taxon>
        <taxon>Luciolinae</taxon>
        <taxon>Aquatica</taxon>
    </lineage>
</organism>
<dbReference type="Proteomes" id="UP001353858">
    <property type="component" value="Unassembled WGS sequence"/>
</dbReference>
<sequence>MQDELTKKINKITENVGKDWLHVLEVERRRPSLSPGETGVTCYRGKLLHSTLQARLQSKSGNHVSIMFGGHMCIIRQSIITIRETIDRMRTYKRKTDRGRTAIEIYRAAAREVIENKKSLRIVAADFDINFMTLQRFCKKIKNEDPNGPKPRVGEREKNNDYGTTHAGDEQRNDGDTRRKADEEEYVNNYEGEADDETENDVINATDKVSNNDNTKNVNINKTPPHSLVSVSGNAVSEPSGSGVSKSSKFYYSPSDLRPFPKADQRLNTRKGRKKQKRSASTQLNKGVGVLRNCSSINLEQTDLSASNNSPNYQDYKSNDVFLKKILNYVIILKNQNEQIIEALKNTTSTSVTNPTTSYLKTISGSDAKNKTNIILRKLISNAVALKFSFLISRQEKKAFSKLTLHLVLINTLLTDDFKEKDINDCIKIWLKHAPKRLSSSVVKLQTKLVTNVNSFVLYFIFI</sequence>
<feature type="region of interest" description="Disordered" evidence="1">
    <location>
        <begin position="141"/>
        <end position="285"/>
    </location>
</feature>
<feature type="compositionally biased region" description="Low complexity" evidence="1">
    <location>
        <begin position="206"/>
        <end position="223"/>
    </location>
</feature>
<dbReference type="EMBL" id="JARPUR010000002">
    <property type="protein sequence ID" value="KAK4882605.1"/>
    <property type="molecule type" value="Genomic_DNA"/>
</dbReference>
<accession>A0AAN7Q8F3</accession>
<evidence type="ECO:0000256" key="1">
    <source>
        <dbReference type="SAM" id="MobiDB-lite"/>
    </source>
</evidence>
<keyword evidence="3" id="KW-1185">Reference proteome</keyword>
<protein>
    <submittedName>
        <fullName evidence="2">Uncharacterized protein</fullName>
    </submittedName>
</protein>
<evidence type="ECO:0000313" key="3">
    <source>
        <dbReference type="Proteomes" id="UP001353858"/>
    </source>
</evidence>
<feature type="compositionally biased region" description="Basic residues" evidence="1">
    <location>
        <begin position="268"/>
        <end position="278"/>
    </location>
</feature>
<feature type="compositionally biased region" description="Basic and acidic residues" evidence="1">
    <location>
        <begin position="141"/>
        <end position="160"/>
    </location>
</feature>
<feature type="compositionally biased region" description="Basic and acidic residues" evidence="1">
    <location>
        <begin position="167"/>
        <end position="182"/>
    </location>
</feature>
<feature type="compositionally biased region" description="Low complexity" evidence="1">
    <location>
        <begin position="236"/>
        <end position="253"/>
    </location>
</feature>
<reference evidence="3" key="1">
    <citation type="submission" date="2023-01" db="EMBL/GenBank/DDBJ databases">
        <title>Key to firefly adult light organ development and bioluminescence: homeobox transcription factors regulate luciferase expression and transportation to peroxisome.</title>
        <authorList>
            <person name="Fu X."/>
        </authorList>
    </citation>
    <scope>NUCLEOTIDE SEQUENCE [LARGE SCALE GENOMIC DNA]</scope>
</reference>
<name>A0AAN7Q8F3_9COLE</name>
<evidence type="ECO:0000313" key="2">
    <source>
        <dbReference type="EMBL" id="KAK4882605.1"/>
    </source>
</evidence>
<dbReference type="AlphaFoldDB" id="A0AAN7Q8F3"/>